<evidence type="ECO:0000256" key="1">
    <source>
        <dbReference type="SAM" id="SignalP"/>
    </source>
</evidence>
<proteinExistence type="predicted"/>
<dbReference type="RefSeq" id="WP_234861344.1">
    <property type="nucleotide sequence ID" value="NZ_JAKEVZ010000006.1"/>
</dbReference>
<comment type="caution">
    <text evidence="2">The sequence shown here is derived from an EMBL/GenBank/DDBJ whole genome shotgun (WGS) entry which is preliminary data.</text>
</comment>
<evidence type="ECO:0000313" key="2">
    <source>
        <dbReference type="EMBL" id="MCF1751355.1"/>
    </source>
</evidence>
<feature type="signal peptide" evidence="1">
    <location>
        <begin position="1"/>
        <end position="28"/>
    </location>
</feature>
<protein>
    <recommendedName>
        <fullName evidence="4">YARHG domain-containing protein</fullName>
    </recommendedName>
</protein>
<evidence type="ECO:0000313" key="3">
    <source>
        <dbReference type="Proteomes" id="UP001201449"/>
    </source>
</evidence>
<dbReference type="EMBL" id="JAKEVZ010000006">
    <property type="protein sequence ID" value="MCF1751355.1"/>
    <property type="molecule type" value="Genomic_DNA"/>
</dbReference>
<evidence type="ECO:0008006" key="4">
    <source>
        <dbReference type="Google" id="ProtNLM"/>
    </source>
</evidence>
<keyword evidence="3" id="KW-1185">Reference proteome</keyword>
<sequence length="348" mass="40806">MAKNHFIFYRALFSLATICCLTASPTYAQTENVSKLFREDAPLEVKLSYSFQEIKKKSASKAYTPTYFHYKNEAGIWDSVQVEVRARGNFRQERCMFTPIKMKIPKGDRKGTILGGNKSLKLVLPCQNAKYSNDLILKEYLCYKLYEPVTPYFFHTRLVNITLTDVQSKQSKTYELKGILVEDDEEIADRFGAEIKSDVDINPFRHHDTTALKLDFFQYMIANTDWSSYYQHNIQLMQLPTKQYIPLAYDFDMSGMVDAPYAVVSKEVPIQSVRERYFRGVCRTDDLYAYVRGFYLEKEEEIFKAYDYISDQMDPKEIEKSKAYLDGFFKTLKNETQFKTEILLRCRK</sequence>
<keyword evidence="1" id="KW-0732">Signal</keyword>
<dbReference type="Proteomes" id="UP001201449">
    <property type="component" value="Unassembled WGS sequence"/>
</dbReference>
<gene>
    <name evidence="2" type="ORF">L0U89_09760</name>
</gene>
<organism evidence="2 3">
    <name type="scientific">Mariniradius sediminis</name>
    <dbReference type="NCBI Taxonomy" id="2909237"/>
    <lineage>
        <taxon>Bacteria</taxon>
        <taxon>Pseudomonadati</taxon>
        <taxon>Bacteroidota</taxon>
        <taxon>Cytophagia</taxon>
        <taxon>Cytophagales</taxon>
        <taxon>Cyclobacteriaceae</taxon>
        <taxon>Mariniradius</taxon>
    </lineage>
</organism>
<accession>A0ABS9BVI1</accession>
<feature type="chain" id="PRO_5045640729" description="YARHG domain-containing protein" evidence="1">
    <location>
        <begin position="29"/>
        <end position="348"/>
    </location>
</feature>
<name>A0ABS9BVI1_9BACT</name>
<reference evidence="2 3" key="1">
    <citation type="submission" date="2022-01" db="EMBL/GenBank/DDBJ databases">
        <title>Mariniradius saccharolyticus sp. nov., isolated from sediment of a river.</title>
        <authorList>
            <person name="Liu H."/>
        </authorList>
    </citation>
    <scope>NUCLEOTIDE SEQUENCE [LARGE SCALE GENOMIC DNA]</scope>
    <source>
        <strain evidence="2 3">RY-2</strain>
    </source>
</reference>